<evidence type="ECO:0000313" key="6">
    <source>
        <dbReference type="EMBL" id="MFD2275902.1"/>
    </source>
</evidence>
<dbReference type="InterPro" id="IPR013766">
    <property type="entry name" value="Thioredoxin_domain"/>
</dbReference>
<dbReference type="InterPro" id="IPR000866">
    <property type="entry name" value="AhpC/TSA"/>
</dbReference>
<evidence type="ECO:0000313" key="7">
    <source>
        <dbReference type="Proteomes" id="UP001597297"/>
    </source>
</evidence>
<evidence type="ECO:0000256" key="4">
    <source>
        <dbReference type="SAM" id="SignalP"/>
    </source>
</evidence>
<dbReference type="Pfam" id="PF00578">
    <property type="entry name" value="AhpC-TSA"/>
    <property type="match status" value="1"/>
</dbReference>
<feature type="chain" id="PRO_5047227173" evidence="4">
    <location>
        <begin position="22"/>
        <end position="394"/>
    </location>
</feature>
<evidence type="ECO:0000256" key="2">
    <source>
        <dbReference type="ARBA" id="ARBA00022748"/>
    </source>
</evidence>
<reference evidence="7" key="1">
    <citation type="journal article" date="2019" name="Int. J. Syst. Evol. Microbiol.">
        <title>The Global Catalogue of Microorganisms (GCM) 10K type strain sequencing project: providing services to taxonomists for standard genome sequencing and annotation.</title>
        <authorList>
            <consortium name="The Broad Institute Genomics Platform"/>
            <consortium name="The Broad Institute Genome Sequencing Center for Infectious Disease"/>
            <person name="Wu L."/>
            <person name="Ma J."/>
        </authorList>
    </citation>
    <scope>NUCLEOTIDE SEQUENCE [LARGE SCALE GENOMIC DNA]</scope>
    <source>
        <strain evidence="7">JCM 16545</strain>
    </source>
</reference>
<keyword evidence="4" id="KW-0732">Signal</keyword>
<name>A0ABW5E0P1_9BACT</name>
<comment type="subcellular location">
    <subcellularLocation>
        <location evidence="1">Cell envelope</location>
    </subcellularLocation>
</comment>
<dbReference type="RefSeq" id="WP_377095383.1">
    <property type="nucleotide sequence ID" value="NZ_JBHSJM010000001.1"/>
</dbReference>
<protein>
    <submittedName>
        <fullName evidence="6">Redoxin family protein</fullName>
    </submittedName>
</protein>
<dbReference type="InterPro" id="IPR013740">
    <property type="entry name" value="Redoxin"/>
</dbReference>
<dbReference type="InterPro" id="IPR047262">
    <property type="entry name" value="PRX-like1"/>
</dbReference>
<dbReference type="InterPro" id="IPR017937">
    <property type="entry name" value="Thioredoxin_CS"/>
</dbReference>
<comment type="caution">
    <text evidence="6">The sequence shown here is derived from an EMBL/GenBank/DDBJ whole genome shotgun (WGS) entry which is preliminary data.</text>
</comment>
<dbReference type="Gene3D" id="3.40.30.10">
    <property type="entry name" value="Glutaredoxin"/>
    <property type="match status" value="2"/>
</dbReference>
<accession>A0ABW5E0P1</accession>
<dbReference type="PANTHER" id="PTHR43640:SF1">
    <property type="entry name" value="THIOREDOXIN-DEPENDENT PEROXIREDOXIN"/>
    <property type="match status" value="1"/>
</dbReference>
<dbReference type="SUPFAM" id="SSF52833">
    <property type="entry name" value="Thioredoxin-like"/>
    <property type="match status" value="2"/>
</dbReference>
<dbReference type="PROSITE" id="PS51352">
    <property type="entry name" value="THIOREDOXIN_2"/>
    <property type="match status" value="2"/>
</dbReference>
<dbReference type="CDD" id="cd02969">
    <property type="entry name" value="PRX_like1"/>
    <property type="match status" value="1"/>
</dbReference>
<gene>
    <name evidence="6" type="ORF">ACFSQZ_05430</name>
</gene>
<keyword evidence="3" id="KW-0676">Redox-active center</keyword>
<dbReference type="EMBL" id="JBHUJC010000018">
    <property type="protein sequence ID" value="MFD2275902.1"/>
    <property type="molecule type" value="Genomic_DNA"/>
</dbReference>
<dbReference type="PROSITE" id="PS00194">
    <property type="entry name" value="THIOREDOXIN_1"/>
    <property type="match status" value="1"/>
</dbReference>
<feature type="signal peptide" evidence="4">
    <location>
        <begin position="1"/>
        <end position="21"/>
    </location>
</feature>
<sequence length="394" mass="44089">MLTKTFTALCATVAVTFTVTADPKPKVTTLEIGAQAPDFSLPGTDGKTYTLNSFKDAKYLMTVFTCNHCPDAIAARGKINQFAKDYKDKGVEVVAISSASMDGVMVWENAFSKYDDDFESMKKVVKEYELVHPYLYDGEEPQAASQAYGAVATPHVFIFGPERKLLYQGQFDDGKRDPGPAENNTAINAMEEILAGKPVSKPTSRVFGCSTKWYWKKDMVAERKKEWAEKPVSVAPINTELAKTLAKNDTNKLRLINLWSTTCGPCVVEFPMLVETYQRHALRPFELITISIDDKEDAKAVSDFVIEQHLPLARWTEKSVKKEGRETNNFHFQGDDLEAFAKAIDPEWQGPIPHSVLIAPGGEVVWRHTGELHEQELRNVIVDELAKAQKPKNH</sequence>
<organism evidence="6 7">
    <name type="scientific">Rubritalea spongiae</name>
    <dbReference type="NCBI Taxonomy" id="430797"/>
    <lineage>
        <taxon>Bacteria</taxon>
        <taxon>Pseudomonadati</taxon>
        <taxon>Verrucomicrobiota</taxon>
        <taxon>Verrucomicrobiia</taxon>
        <taxon>Verrucomicrobiales</taxon>
        <taxon>Rubritaleaceae</taxon>
        <taxon>Rubritalea</taxon>
    </lineage>
</organism>
<dbReference type="InterPro" id="IPR036249">
    <property type="entry name" value="Thioredoxin-like_sf"/>
</dbReference>
<dbReference type="Proteomes" id="UP001597297">
    <property type="component" value="Unassembled WGS sequence"/>
</dbReference>
<dbReference type="CDD" id="cd02966">
    <property type="entry name" value="TlpA_like_family"/>
    <property type="match status" value="1"/>
</dbReference>
<feature type="domain" description="Thioredoxin" evidence="5">
    <location>
        <begin position="223"/>
        <end position="387"/>
    </location>
</feature>
<evidence type="ECO:0000259" key="5">
    <source>
        <dbReference type="PROSITE" id="PS51352"/>
    </source>
</evidence>
<keyword evidence="7" id="KW-1185">Reference proteome</keyword>
<evidence type="ECO:0000256" key="3">
    <source>
        <dbReference type="ARBA" id="ARBA00023284"/>
    </source>
</evidence>
<evidence type="ECO:0000256" key="1">
    <source>
        <dbReference type="ARBA" id="ARBA00004196"/>
    </source>
</evidence>
<dbReference type="Pfam" id="PF08534">
    <property type="entry name" value="Redoxin"/>
    <property type="match status" value="1"/>
</dbReference>
<feature type="domain" description="Thioredoxin" evidence="5">
    <location>
        <begin position="30"/>
        <end position="195"/>
    </location>
</feature>
<keyword evidence="2" id="KW-0201">Cytochrome c-type biogenesis</keyword>
<proteinExistence type="predicted"/>
<dbReference type="PANTHER" id="PTHR43640">
    <property type="entry name" value="OS07G0260300 PROTEIN"/>
    <property type="match status" value="1"/>
</dbReference>